<dbReference type="EnsemblMetazoa" id="AFAF014155-RA">
    <property type="protein sequence ID" value="AFAF014155-PA"/>
    <property type="gene ID" value="AFAF014155"/>
</dbReference>
<proteinExistence type="predicted"/>
<feature type="signal peptide" evidence="2">
    <location>
        <begin position="1"/>
        <end position="27"/>
    </location>
</feature>
<evidence type="ECO:0000313" key="3">
    <source>
        <dbReference type="EnsemblMetazoa" id="AFAF014155-PA"/>
    </source>
</evidence>
<dbReference type="Proteomes" id="UP000075886">
    <property type="component" value="Unassembled WGS sequence"/>
</dbReference>
<feature type="region of interest" description="Disordered" evidence="1">
    <location>
        <begin position="438"/>
        <end position="462"/>
    </location>
</feature>
<dbReference type="EMBL" id="AXCN02000703">
    <property type="status" value="NOT_ANNOTATED_CDS"/>
    <property type="molecule type" value="Genomic_DNA"/>
</dbReference>
<protein>
    <recommendedName>
        <fullName evidence="5">Protein TsetseEP domain-containing protein</fullName>
    </recommendedName>
</protein>
<dbReference type="VEuPathDB" id="VectorBase:AFAF014155"/>
<reference evidence="3" key="2">
    <citation type="submission" date="2020-05" db="UniProtKB">
        <authorList>
            <consortium name="EnsemblMetazoa"/>
        </authorList>
    </citation>
    <scope>IDENTIFICATION</scope>
    <source>
        <strain evidence="3">FAR1</strain>
    </source>
</reference>
<keyword evidence="4" id="KW-1185">Reference proteome</keyword>
<evidence type="ECO:0000313" key="4">
    <source>
        <dbReference type="Proteomes" id="UP000075886"/>
    </source>
</evidence>
<feature type="chain" id="PRO_5046059138" description="Protein TsetseEP domain-containing protein" evidence="2">
    <location>
        <begin position="28"/>
        <end position="462"/>
    </location>
</feature>
<sequence>MKAAKVKNLLSKMKFVLVLLLASVAWAARPDSVAVVNKLYEVHPLYRQIQDYVINTITDARLSSSSKIYDFHKEVILVKSTFLGTSIKQEEEVLAQVNGQPASVDQQCLAFVRSSIDVNMNLAGVSYSSCITEAGDTLVEKVKSFYDQLDVNEAAYVGVGLFEEFRGENVFYDPRTIVAKLENRVMRLNDYPTHIGSELLDAINGFSNWLDTIRMSYVSCMTMGEQLLKSALQLAQLQLEMVCGGQIVVVPDAPTPPLPPQAEIVPDSIEEFPEGVPDGHRDVTTAPGQNQLTTDDASYGDDRSGPSNPQKRGGTYRLRTLNRALANNSFPYRPTVNPLLYREAELRNDFSGNSIPQNGVWEDVEVPLPGMPYPVELFDAAIEPGPLERFGQQQQQQQQQRTYDVLQSLLNRQPSSYGPLYVGRSTVPGGYPMRPMHGGGGAYGTERKKRTVAGKSHPHLMR</sequence>
<feature type="compositionally biased region" description="Polar residues" evidence="1">
    <location>
        <begin position="286"/>
        <end position="296"/>
    </location>
</feature>
<feature type="region of interest" description="Disordered" evidence="1">
    <location>
        <begin position="271"/>
        <end position="315"/>
    </location>
</feature>
<reference evidence="4" key="1">
    <citation type="submission" date="2014-01" db="EMBL/GenBank/DDBJ databases">
        <title>The Genome Sequence of Anopheles farauti FAR1 (V2).</title>
        <authorList>
            <consortium name="The Broad Institute Genomics Platform"/>
            <person name="Neafsey D.E."/>
            <person name="Besansky N."/>
            <person name="Howell P."/>
            <person name="Walton C."/>
            <person name="Young S.K."/>
            <person name="Zeng Q."/>
            <person name="Gargeya S."/>
            <person name="Fitzgerald M."/>
            <person name="Haas B."/>
            <person name="Abouelleil A."/>
            <person name="Allen A.W."/>
            <person name="Alvarado L."/>
            <person name="Arachchi H.M."/>
            <person name="Berlin A.M."/>
            <person name="Chapman S.B."/>
            <person name="Gainer-Dewar J."/>
            <person name="Goldberg J."/>
            <person name="Griggs A."/>
            <person name="Gujja S."/>
            <person name="Hansen M."/>
            <person name="Howarth C."/>
            <person name="Imamovic A."/>
            <person name="Ireland A."/>
            <person name="Larimer J."/>
            <person name="McCowan C."/>
            <person name="Murphy C."/>
            <person name="Pearson M."/>
            <person name="Poon T.W."/>
            <person name="Priest M."/>
            <person name="Roberts A."/>
            <person name="Saif S."/>
            <person name="Shea T."/>
            <person name="Sisk P."/>
            <person name="Sykes S."/>
            <person name="Wortman J."/>
            <person name="Nusbaum C."/>
            <person name="Birren B."/>
        </authorList>
    </citation>
    <scope>NUCLEOTIDE SEQUENCE [LARGE SCALE GENOMIC DNA]</scope>
    <source>
        <strain evidence="4">FAR1</strain>
    </source>
</reference>
<feature type="compositionally biased region" description="Basic residues" evidence="1">
    <location>
        <begin position="447"/>
        <end position="462"/>
    </location>
</feature>
<evidence type="ECO:0000256" key="2">
    <source>
        <dbReference type="SAM" id="SignalP"/>
    </source>
</evidence>
<dbReference type="AlphaFoldDB" id="A0A182QPA3"/>
<evidence type="ECO:0008006" key="5">
    <source>
        <dbReference type="Google" id="ProtNLM"/>
    </source>
</evidence>
<evidence type="ECO:0000256" key="1">
    <source>
        <dbReference type="SAM" id="MobiDB-lite"/>
    </source>
</evidence>
<accession>A0A182QPA3</accession>
<keyword evidence="2" id="KW-0732">Signal</keyword>
<organism evidence="3 4">
    <name type="scientific">Anopheles farauti</name>
    <dbReference type="NCBI Taxonomy" id="69004"/>
    <lineage>
        <taxon>Eukaryota</taxon>
        <taxon>Metazoa</taxon>
        <taxon>Ecdysozoa</taxon>
        <taxon>Arthropoda</taxon>
        <taxon>Hexapoda</taxon>
        <taxon>Insecta</taxon>
        <taxon>Pterygota</taxon>
        <taxon>Neoptera</taxon>
        <taxon>Endopterygota</taxon>
        <taxon>Diptera</taxon>
        <taxon>Nematocera</taxon>
        <taxon>Culicoidea</taxon>
        <taxon>Culicidae</taxon>
        <taxon>Anophelinae</taxon>
        <taxon>Anopheles</taxon>
    </lineage>
</organism>
<name>A0A182QPA3_9DIPT</name>